<evidence type="ECO:0000313" key="3">
    <source>
        <dbReference type="Proteomes" id="UP000005561"/>
    </source>
</evidence>
<dbReference type="Pfam" id="PF05960">
    <property type="entry name" value="DUF885"/>
    <property type="match status" value="1"/>
</dbReference>
<dbReference type="AlphaFoldDB" id="C6L934"/>
<dbReference type="Proteomes" id="UP000005561">
    <property type="component" value="Unassembled WGS sequence"/>
</dbReference>
<organism evidence="2 3">
    <name type="scientific">Marvinbryantia formatexigens DSM 14469</name>
    <dbReference type="NCBI Taxonomy" id="478749"/>
    <lineage>
        <taxon>Bacteria</taxon>
        <taxon>Bacillati</taxon>
        <taxon>Bacillota</taxon>
        <taxon>Clostridia</taxon>
        <taxon>Lachnospirales</taxon>
        <taxon>Lachnospiraceae</taxon>
        <taxon>Marvinbryantia</taxon>
    </lineage>
</organism>
<dbReference type="InterPro" id="IPR010281">
    <property type="entry name" value="DUF885"/>
</dbReference>
<feature type="chain" id="PRO_5038769154" description="DUF885 domain-containing protein" evidence="1">
    <location>
        <begin position="26"/>
        <end position="588"/>
    </location>
</feature>
<evidence type="ECO:0000313" key="2">
    <source>
        <dbReference type="EMBL" id="EET62773.1"/>
    </source>
</evidence>
<feature type="signal peptide" evidence="1">
    <location>
        <begin position="1"/>
        <end position="25"/>
    </location>
</feature>
<gene>
    <name evidence="2" type="ORF">BRYFOR_05124</name>
</gene>
<keyword evidence="3" id="KW-1185">Reference proteome</keyword>
<dbReference type="PANTHER" id="PTHR33361:SF2">
    <property type="entry name" value="DUF885 DOMAIN-CONTAINING PROTEIN"/>
    <property type="match status" value="1"/>
</dbReference>
<reference evidence="2" key="1">
    <citation type="submission" date="2009-07" db="EMBL/GenBank/DDBJ databases">
        <authorList>
            <person name="Weinstock G."/>
            <person name="Sodergren E."/>
            <person name="Clifton S."/>
            <person name="Fulton L."/>
            <person name="Fulton B."/>
            <person name="Courtney L."/>
            <person name="Fronick C."/>
            <person name="Harrison M."/>
            <person name="Strong C."/>
            <person name="Farmer C."/>
            <person name="Delahaunty K."/>
            <person name="Markovic C."/>
            <person name="Hall O."/>
            <person name="Minx P."/>
            <person name="Tomlinson C."/>
            <person name="Mitreva M."/>
            <person name="Nelson J."/>
            <person name="Hou S."/>
            <person name="Wollam A."/>
            <person name="Pepin K.H."/>
            <person name="Johnson M."/>
            <person name="Bhonagiri V."/>
            <person name="Nash W.E."/>
            <person name="Warren W."/>
            <person name="Chinwalla A."/>
            <person name="Mardis E.R."/>
            <person name="Wilson R.K."/>
        </authorList>
    </citation>
    <scope>NUCLEOTIDE SEQUENCE [LARGE SCALE GENOMIC DNA]</scope>
    <source>
        <strain evidence="2">DSM 14469</strain>
    </source>
</reference>
<sequence length="588" mass="65404">MKKLSLALIPAGCLLLCAALRYHNAAGAQKAAGEFQSFTQTMFQKEITASTLTLHYTLENPTDYGITDYPVTFGNTEEISLVLSASPSAQQYLQMLSEISYSDLSRQNQITYDVLLLALENEKKAEALALYQEPLGPTIGIQAQLPVLLSEYTFSDKADIEEYLSLIAQTDTYFASLLKFERARSAAGLFMSNKNADAILAQCRSFIGSGDAADNLLVTIFNEKLDALDFLSAGERAQFKAENQKAVAEHVIGAYELLIEGLETLKGTGQNENGLCYFPYGKAYYEYLMQSSVGSYLSVDAIEQRIRNQLSKDVLACRALLLEYPSAASGEHLEGILTDPEEILVQLQQKMSDDYPAAPQTSCSVKYVHKSLEDFLSPAFYLTPPIDNPTENVIYINRAGVSSPLELYTTLAHEGYPGHLYQNVSSGNYLDPVRALFSFGGYTEGWATYVEMESYDYALPDSASGAAKAEAEYRRLNRSVMLGLSSLLDICIHYRGYTREQTAAFLKSLGFTNPDSADAIFDAIIEAPANYLKYYLGYLSFLDLRSYCSQNWPEAFDLKDFHRQILQIGPAPFPVVEKYLKLYYNTNK</sequence>
<accession>C6L934</accession>
<comment type="caution">
    <text evidence="2">The sequence shown here is derived from an EMBL/GenBank/DDBJ whole genome shotgun (WGS) entry which is preliminary data.</text>
</comment>
<evidence type="ECO:0000256" key="1">
    <source>
        <dbReference type="SAM" id="SignalP"/>
    </source>
</evidence>
<dbReference type="EMBL" id="ACCL02000001">
    <property type="protein sequence ID" value="EET62773.1"/>
    <property type="molecule type" value="Genomic_DNA"/>
</dbReference>
<dbReference type="PANTHER" id="PTHR33361">
    <property type="entry name" value="GLR0591 PROTEIN"/>
    <property type="match status" value="1"/>
</dbReference>
<keyword evidence="1" id="KW-0732">Signal</keyword>
<evidence type="ECO:0008006" key="4">
    <source>
        <dbReference type="Google" id="ProtNLM"/>
    </source>
</evidence>
<name>C6L934_9FIRM</name>
<dbReference type="eggNOG" id="COG4805">
    <property type="taxonomic scope" value="Bacteria"/>
</dbReference>
<protein>
    <recommendedName>
        <fullName evidence="4">DUF885 domain-containing protein</fullName>
    </recommendedName>
</protein>
<dbReference type="RefSeq" id="WP_006859925.1">
    <property type="nucleotide sequence ID" value="NZ_ACCL02000001.1"/>
</dbReference>
<dbReference type="OrthoDB" id="9760040at2"/>
<dbReference type="STRING" id="168384.SAMN05660368_01747"/>
<proteinExistence type="predicted"/>